<dbReference type="RefSeq" id="XP_014562925.1">
    <property type="nucleotide sequence ID" value="XM_014707439.1"/>
</dbReference>
<comment type="caution">
    <text evidence="8">The sequence shown here is derived from an EMBL/GenBank/DDBJ whole genome shotgun (WGS) entry which is preliminary data.</text>
</comment>
<keyword evidence="4" id="KW-0677">Repeat</keyword>
<feature type="coiled-coil region" evidence="6">
    <location>
        <begin position="279"/>
        <end position="339"/>
    </location>
</feature>
<dbReference type="Gene3D" id="2.130.10.10">
    <property type="entry name" value="YVTN repeat-like/Quinoprotein amine dehydrogenase"/>
    <property type="match status" value="1"/>
</dbReference>
<evidence type="ECO:0000259" key="7">
    <source>
        <dbReference type="Pfam" id="PF09384"/>
    </source>
</evidence>
<dbReference type="PANTHER" id="PTHR19924">
    <property type="entry name" value="UTP15 U3 SMALL NUCLEOLAR RNA-ASSOCIATED PROTEIN 15 FAMILY MEMBER"/>
    <property type="match status" value="1"/>
</dbReference>
<evidence type="ECO:0000256" key="2">
    <source>
        <dbReference type="ARBA" id="ARBA00022552"/>
    </source>
</evidence>
<keyword evidence="5" id="KW-0539">Nucleus</keyword>
<name>A0A0B2UHS2_9MICR</name>
<dbReference type="SUPFAM" id="SSF50978">
    <property type="entry name" value="WD40 repeat-like"/>
    <property type="match status" value="1"/>
</dbReference>
<dbReference type="HOGENOM" id="CLU_612532_0_0_1"/>
<dbReference type="GeneID" id="26262622"/>
<evidence type="ECO:0000256" key="6">
    <source>
        <dbReference type="SAM" id="Coils"/>
    </source>
</evidence>
<evidence type="ECO:0000256" key="3">
    <source>
        <dbReference type="ARBA" id="ARBA00022574"/>
    </source>
</evidence>
<keyword evidence="6" id="KW-0175">Coiled coil</keyword>
<organism evidence="8 9">
    <name type="scientific">Ordospora colligata OC4</name>
    <dbReference type="NCBI Taxonomy" id="1354746"/>
    <lineage>
        <taxon>Eukaryota</taxon>
        <taxon>Fungi</taxon>
        <taxon>Fungi incertae sedis</taxon>
        <taxon>Microsporidia</taxon>
        <taxon>Ordosporidae</taxon>
        <taxon>Ordospora</taxon>
    </lineage>
</organism>
<proteinExistence type="predicted"/>
<dbReference type="AlphaFoldDB" id="A0A0B2UHS2"/>
<dbReference type="GO" id="GO:0005730">
    <property type="term" value="C:nucleolus"/>
    <property type="evidence" value="ECO:0007669"/>
    <property type="project" value="UniProtKB-SubCell"/>
</dbReference>
<comment type="subcellular location">
    <subcellularLocation>
        <location evidence="1">Nucleus</location>
        <location evidence="1">Nucleolus</location>
    </subcellularLocation>
</comment>
<dbReference type="OrthoDB" id="431715at2759"/>
<keyword evidence="9" id="KW-1185">Reference proteome</keyword>
<dbReference type="VEuPathDB" id="MicrosporidiaDB:M896_121050"/>
<evidence type="ECO:0000256" key="4">
    <source>
        <dbReference type="ARBA" id="ARBA00022737"/>
    </source>
</evidence>
<dbReference type="Pfam" id="PF00400">
    <property type="entry name" value="WD40"/>
    <property type="match status" value="1"/>
</dbReference>
<keyword evidence="3" id="KW-0853">WD repeat</keyword>
<dbReference type="InterPro" id="IPR001680">
    <property type="entry name" value="WD40_rpt"/>
</dbReference>
<dbReference type="SMART" id="SM00320">
    <property type="entry name" value="WD40"/>
    <property type="match status" value="4"/>
</dbReference>
<evidence type="ECO:0000256" key="1">
    <source>
        <dbReference type="ARBA" id="ARBA00004604"/>
    </source>
</evidence>
<dbReference type="GO" id="GO:0045943">
    <property type="term" value="P:positive regulation of transcription by RNA polymerase I"/>
    <property type="evidence" value="ECO:0007669"/>
    <property type="project" value="TreeGrafter"/>
</dbReference>
<protein>
    <recommendedName>
        <fullName evidence="7">U3 small nucleolar RNA-associated protein 15 C-terminal domain-containing protein</fullName>
    </recommendedName>
</protein>
<dbReference type="EMBL" id="JOKQ01000012">
    <property type="protein sequence ID" value="KHN68883.1"/>
    <property type="molecule type" value="Genomic_DNA"/>
</dbReference>
<dbReference type="InterPro" id="IPR036322">
    <property type="entry name" value="WD40_repeat_dom_sf"/>
</dbReference>
<dbReference type="InParanoid" id="A0A0B2UHS2"/>
<dbReference type="PANTHER" id="PTHR19924:SF26">
    <property type="entry name" value="U3 SMALL NUCLEOLAR RNA-ASSOCIATED PROTEIN 15 HOMOLOG"/>
    <property type="match status" value="1"/>
</dbReference>
<dbReference type="GO" id="GO:0006364">
    <property type="term" value="P:rRNA processing"/>
    <property type="evidence" value="ECO:0007669"/>
    <property type="project" value="UniProtKB-KW"/>
</dbReference>
<dbReference type="Pfam" id="PF09384">
    <property type="entry name" value="UTP15_C"/>
    <property type="match status" value="1"/>
</dbReference>
<gene>
    <name evidence="8" type="ORF">M896_121050</name>
</gene>
<reference evidence="8 9" key="1">
    <citation type="journal article" date="2014" name="MBio">
        <title>The Ordospora colligata genome; evolution of extreme reduction in microsporidia and host-to-parasite horizontal gene transfer.</title>
        <authorList>
            <person name="Pombert J.-F."/>
            <person name="Haag K.L."/>
            <person name="Beidas S."/>
            <person name="Ebert D."/>
            <person name="Keeling P.J."/>
        </authorList>
    </citation>
    <scope>NUCLEOTIDE SEQUENCE [LARGE SCALE GENOMIC DNA]</scope>
    <source>
        <strain evidence="8 9">OC4</strain>
    </source>
</reference>
<dbReference type="Proteomes" id="UP000031056">
    <property type="component" value="Unassembled WGS sequence"/>
</dbReference>
<accession>A0A0B2UHS2</accession>
<dbReference type="InterPro" id="IPR018983">
    <property type="entry name" value="U3_snoRNA-assocProt_15_C"/>
</dbReference>
<keyword evidence="2" id="KW-0698">rRNA processing</keyword>
<feature type="domain" description="U3 small nucleolar RNA-associated protein 15 C-terminal" evidence="7">
    <location>
        <begin position="314"/>
        <end position="449"/>
    </location>
</feature>
<dbReference type="InterPro" id="IPR015943">
    <property type="entry name" value="WD40/YVTN_repeat-like_dom_sf"/>
</dbReference>
<evidence type="ECO:0000313" key="8">
    <source>
        <dbReference type="EMBL" id="KHN68883.1"/>
    </source>
</evidence>
<sequence>MVYFRSKNFGIMDFSRECFQTVYQNKHGIDSLYITKIGVLLASEQKAIIVKNESEEQETKIVGKFDRNVTCVATDGDLIACGDESGQVRVVINRRNTLRRYCEHTARINELKVNERMVISCSDDMTVKVFDIGKQESVWTVSDSNDYVKGIDVMDGVLYSGSYDGHVNGYILDRQERVFSYDSRCKVSKVCGLGGFRVAFSCLNEVRVIEANDCGEVEEIGKSMHIKEVTGMKYYEGRLYTSSLDASIRVFTKDLVMISKVRTRYGILSLNILDGVLWIGLVDGQIQKLQKEKEQVKKRRKVYKKSVDDLEDEIDVEVVKSLKKKYDAVEGKLNRYEYKRSMMGAIRKRDMQEIFAVMSYIQEKREFEHAFLDLDRGALGEVIDAMTEFFSIKEFIPIFIECFEEICSQYERDICDDRRLSSKMEVLAGVIDEEIFFQEENLRTISLLECFQADVC</sequence>
<dbReference type="STRING" id="1354746.A0A0B2UHS2"/>
<evidence type="ECO:0000256" key="5">
    <source>
        <dbReference type="ARBA" id="ARBA00023242"/>
    </source>
</evidence>
<evidence type="ECO:0000313" key="9">
    <source>
        <dbReference type="Proteomes" id="UP000031056"/>
    </source>
</evidence>